<keyword evidence="1" id="KW-1133">Transmembrane helix</keyword>
<dbReference type="AlphaFoldDB" id="A0A7S4P557"/>
<keyword evidence="1" id="KW-0472">Membrane</keyword>
<dbReference type="GO" id="GO:0016255">
    <property type="term" value="P:attachment of GPI anchor to protein"/>
    <property type="evidence" value="ECO:0007669"/>
    <property type="project" value="TreeGrafter"/>
</dbReference>
<feature type="transmembrane region" description="Helical" evidence="1">
    <location>
        <begin position="496"/>
        <end position="517"/>
    </location>
</feature>
<organism evidence="2">
    <name type="scientific">Paramoeba aestuarina</name>
    <dbReference type="NCBI Taxonomy" id="180227"/>
    <lineage>
        <taxon>Eukaryota</taxon>
        <taxon>Amoebozoa</taxon>
        <taxon>Discosea</taxon>
        <taxon>Flabellinia</taxon>
        <taxon>Dactylopodida</taxon>
        <taxon>Paramoebidae</taxon>
        <taxon>Paramoeba</taxon>
    </lineage>
</organism>
<feature type="transmembrane region" description="Helical" evidence="1">
    <location>
        <begin position="459"/>
        <end position="484"/>
    </location>
</feature>
<dbReference type="EMBL" id="HBKR01029445">
    <property type="protein sequence ID" value="CAE2324198.1"/>
    <property type="molecule type" value="Transcribed_RNA"/>
</dbReference>
<dbReference type="GO" id="GO:0042765">
    <property type="term" value="C:GPI-anchor transamidase complex"/>
    <property type="evidence" value="ECO:0007669"/>
    <property type="project" value="InterPro"/>
</dbReference>
<accession>A0A7S4P557</accession>
<proteinExistence type="predicted"/>
<evidence type="ECO:0000256" key="1">
    <source>
        <dbReference type="SAM" id="Phobius"/>
    </source>
</evidence>
<feature type="transmembrane region" description="Helical" evidence="1">
    <location>
        <begin position="399"/>
        <end position="423"/>
    </location>
</feature>
<keyword evidence="1" id="KW-0812">Transmembrane</keyword>
<feature type="transmembrane region" description="Helical" evidence="1">
    <location>
        <begin position="435"/>
        <end position="453"/>
    </location>
</feature>
<dbReference type="Pfam" id="PF04114">
    <property type="entry name" value="Gaa1"/>
    <property type="match status" value="1"/>
</dbReference>
<protein>
    <recommendedName>
        <fullName evidence="3">Glycosylphosphatidylinositol anchor attachment 1 protein</fullName>
    </recommendedName>
</protein>
<name>A0A7S4P557_9EUKA</name>
<dbReference type="PANTHER" id="PTHR13304:SF0">
    <property type="entry name" value="GLYCOSYLPHOSPHATIDYLINOSITOL ANCHOR ATTACHMENT 1 PROTEIN"/>
    <property type="match status" value="1"/>
</dbReference>
<evidence type="ECO:0000313" key="2">
    <source>
        <dbReference type="EMBL" id="CAE2324198.1"/>
    </source>
</evidence>
<dbReference type="InterPro" id="IPR007246">
    <property type="entry name" value="Gaa1"/>
</dbReference>
<gene>
    <name evidence="2" type="ORF">NAES01612_LOCUS19273</name>
</gene>
<feature type="transmembrane region" description="Helical" evidence="1">
    <location>
        <begin position="523"/>
        <end position="541"/>
    </location>
</feature>
<reference evidence="2" key="1">
    <citation type="submission" date="2021-01" db="EMBL/GenBank/DDBJ databases">
        <authorList>
            <person name="Corre E."/>
            <person name="Pelletier E."/>
            <person name="Niang G."/>
            <person name="Scheremetjew M."/>
            <person name="Finn R."/>
            <person name="Kale V."/>
            <person name="Holt S."/>
            <person name="Cochrane G."/>
            <person name="Meng A."/>
            <person name="Brown T."/>
            <person name="Cohen L."/>
        </authorList>
    </citation>
    <scope>NUCLEOTIDE SEQUENCE</scope>
    <source>
        <strain evidence="2">SoJaBio B1-5/56/2</strain>
    </source>
</reference>
<dbReference type="PANTHER" id="PTHR13304">
    <property type="entry name" value="GLYCOSYLPHOSPHATIDYLINOSITOL ANCHOR ATTACHMENT 1 PROTEIN"/>
    <property type="match status" value="1"/>
</dbReference>
<evidence type="ECO:0008006" key="3">
    <source>
        <dbReference type="Google" id="ProtNLM"/>
    </source>
</evidence>
<feature type="transmembrane region" description="Helical" evidence="1">
    <location>
        <begin position="591"/>
        <end position="611"/>
    </location>
</feature>
<sequence>MSEHALLPGQTVSSFSLKDAGWAAAKEKELAKKMIWMEGEEFRGEDREEERVKFVEEVMEEVGLERSSYYLGEGEKGSPLAVGVLRGKRGYGTEAIVLVTPFEFMSKGEIEEKRVGGKDKQVTNEFFFVMSVLKGLVTANWLNKDIVLIVPDTHNERFLLSLFFSSYHSLTHSFPPSLLIPFPSRNYTSQNVGTEKGGYASLFLERLKGRRRGREEKRGLLPFVGRLRTGLRVEIKTEADKDYLLYQNVDGRLPNLDLVNTMNRIAGKERLYFSYPKHLHLPLLDTPTHPPVSAFVHSLSQLPQTLGLKTNPPLIETYVWEMLKQGFGSPSSPHFVFSEWRVEGLGLTLRGGKDKNMVKYGKLLEGFIRCANNLIETLHQSFYQYILPDISHYTSIGQYMISFGVIALPLALTLICAVYVVYIPNSVSGPLWVQIVLYELCGVSVLYLLPVFYEEGGVLTVVVASFFLFSVSFCLSPSLSSLFFPLPPEISKENEFFAYKWTGLTFSCILLGAVCILNFSQSVWWASLLVLHACLPSLSSPNSRIRQLLLGLFLLLLSPPSLLLLFSFLVGVEEVSFLQSLLLDRLHHSTLLLPSFFTIYLPFHVHCWRYFMTSFSSQKQ</sequence>
<feature type="transmembrane region" description="Helical" evidence="1">
    <location>
        <begin position="548"/>
        <end position="571"/>
    </location>
</feature>